<dbReference type="SUPFAM" id="SSF53223">
    <property type="entry name" value="Aminoacid dehydrogenase-like, N-terminal domain"/>
    <property type="match status" value="1"/>
</dbReference>
<dbReference type="PANTHER" id="PTHR21089:SF1">
    <property type="entry name" value="BIFUNCTIONAL 3-DEHYDROQUINATE DEHYDRATASE_SHIKIMATE DEHYDROGENASE, CHLOROPLASTIC"/>
    <property type="match status" value="1"/>
</dbReference>
<evidence type="ECO:0000256" key="3">
    <source>
        <dbReference type="ARBA" id="ARBA00022605"/>
    </source>
</evidence>
<evidence type="ECO:0000256" key="2">
    <source>
        <dbReference type="ARBA" id="ARBA00012962"/>
    </source>
</evidence>
<organism evidence="12 13">
    <name type="scientific">Oceanobacter antarcticus</name>
    <dbReference type="NCBI Taxonomy" id="3133425"/>
    <lineage>
        <taxon>Bacteria</taxon>
        <taxon>Pseudomonadati</taxon>
        <taxon>Pseudomonadota</taxon>
        <taxon>Gammaproteobacteria</taxon>
        <taxon>Oceanospirillales</taxon>
        <taxon>Oceanospirillaceae</taxon>
        <taxon>Oceanobacter</taxon>
    </lineage>
</organism>
<proteinExistence type="inferred from homology"/>
<keyword evidence="3 8" id="KW-0028">Amino-acid biosynthesis</keyword>
<keyword evidence="13" id="KW-1185">Reference proteome</keyword>
<dbReference type="InterPro" id="IPR011342">
    <property type="entry name" value="Shikimate_DH"/>
</dbReference>
<dbReference type="InterPro" id="IPR041121">
    <property type="entry name" value="SDH_C"/>
</dbReference>
<feature type="domain" description="Shikimate dehydrogenase substrate binding N-terminal" evidence="10">
    <location>
        <begin position="7"/>
        <end position="90"/>
    </location>
</feature>
<dbReference type="NCBIfam" id="NF001310">
    <property type="entry name" value="PRK00258.1-2"/>
    <property type="match status" value="1"/>
</dbReference>
<dbReference type="SUPFAM" id="SSF51735">
    <property type="entry name" value="NAD(P)-binding Rossmann-fold domains"/>
    <property type="match status" value="1"/>
</dbReference>
<comment type="catalytic activity">
    <reaction evidence="7 8">
        <text>shikimate + NADP(+) = 3-dehydroshikimate + NADPH + H(+)</text>
        <dbReference type="Rhea" id="RHEA:17737"/>
        <dbReference type="ChEBI" id="CHEBI:15378"/>
        <dbReference type="ChEBI" id="CHEBI:16630"/>
        <dbReference type="ChEBI" id="CHEBI:36208"/>
        <dbReference type="ChEBI" id="CHEBI:57783"/>
        <dbReference type="ChEBI" id="CHEBI:58349"/>
        <dbReference type="EC" id="1.1.1.25"/>
    </reaction>
</comment>
<feature type="binding site" evidence="8">
    <location>
        <position position="104"/>
    </location>
    <ligand>
        <name>shikimate</name>
        <dbReference type="ChEBI" id="CHEBI:36208"/>
    </ligand>
</feature>
<dbReference type="Pfam" id="PF01488">
    <property type="entry name" value="Shikimate_DH"/>
    <property type="match status" value="1"/>
</dbReference>
<dbReference type="InterPro" id="IPR022893">
    <property type="entry name" value="Shikimate_DH_fam"/>
</dbReference>
<evidence type="ECO:0000313" key="12">
    <source>
        <dbReference type="EMBL" id="MFK4753591.1"/>
    </source>
</evidence>
<evidence type="ECO:0000256" key="8">
    <source>
        <dbReference type="HAMAP-Rule" id="MF_00222"/>
    </source>
</evidence>
<feature type="binding site" evidence="8">
    <location>
        <position position="88"/>
    </location>
    <ligand>
        <name>shikimate</name>
        <dbReference type="ChEBI" id="CHEBI:36208"/>
    </ligand>
</feature>
<evidence type="ECO:0000259" key="10">
    <source>
        <dbReference type="Pfam" id="PF08501"/>
    </source>
</evidence>
<dbReference type="HAMAP" id="MF_00222">
    <property type="entry name" value="Shikimate_DH_AroE"/>
    <property type="match status" value="1"/>
</dbReference>
<comment type="pathway">
    <text evidence="1 8">Metabolic intermediate biosynthesis; chorismate biosynthesis; chorismate from D-erythrose 4-phosphate and phosphoenolpyruvate: step 4/7.</text>
</comment>
<dbReference type="Proteomes" id="UP001620597">
    <property type="component" value="Unassembled WGS sequence"/>
</dbReference>
<sequence>MTDRYAVVGNPIGHSKSPAIHTAFAAQTGEDILYTALLLPLDGFEHQARLFFEHGGGCGLNITVPFKEDAYRLADDYTDRAKRAGAVNTLKKRPDGSLLGDNTDGAGLVLDLKRHSVPLANRRILLLGAGGAARGVLQPLLEEMPAELVIANRTQSKAEQLAADFSDLGAIRASTFADLSGPFDLIINGTSASLGGDLPPLADTLVAANTVTYDMMYGAQPTVFNAWTSALGAAQTIDGLGMLVGQAAESFYVWRGKRPDVANVITMLKQDRRRG</sequence>
<evidence type="ECO:0000259" key="11">
    <source>
        <dbReference type="Pfam" id="PF18317"/>
    </source>
</evidence>
<keyword evidence="6 8" id="KW-0057">Aromatic amino acid biosynthesis</keyword>
<comment type="similarity">
    <text evidence="8">Belongs to the shikimate dehydrogenase family.</text>
</comment>
<dbReference type="NCBIfam" id="TIGR00507">
    <property type="entry name" value="aroE"/>
    <property type="match status" value="1"/>
</dbReference>
<dbReference type="InterPro" id="IPR036291">
    <property type="entry name" value="NAD(P)-bd_dom_sf"/>
</dbReference>
<feature type="domain" description="Quinate/shikimate 5-dehydrogenase/glutamyl-tRNA reductase" evidence="9">
    <location>
        <begin position="118"/>
        <end position="193"/>
    </location>
</feature>
<dbReference type="RefSeq" id="WP_416206613.1">
    <property type="nucleotide sequence ID" value="NZ_JBBKTX010000018.1"/>
</dbReference>
<feature type="binding site" evidence="8">
    <location>
        <position position="63"/>
    </location>
    <ligand>
        <name>shikimate</name>
        <dbReference type="ChEBI" id="CHEBI:36208"/>
    </ligand>
</feature>
<feature type="binding site" evidence="8">
    <location>
        <position position="79"/>
    </location>
    <ligand>
        <name>NADP(+)</name>
        <dbReference type="ChEBI" id="CHEBI:58349"/>
    </ligand>
</feature>
<dbReference type="EC" id="1.1.1.25" evidence="2 8"/>
<evidence type="ECO:0000313" key="13">
    <source>
        <dbReference type="Proteomes" id="UP001620597"/>
    </source>
</evidence>
<name>A0ABW8NL55_9GAMM</name>
<feature type="domain" description="SDH C-terminal" evidence="11">
    <location>
        <begin position="239"/>
        <end position="264"/>
    </location>
</feature>
<feature type="binding site" evidence="8">
    <location>
        <begin position="128"/>
        <end position="132"/>
    </location>
    <ligand>
        <name>NADP(+)</name>
        <dbReference type="ChEBI" id="CHEBI:58349"/>
    </ligand>
</feature>
<dbReference type="Gene3D" id="3.40.50.10860">
    <property type="entry name" value="Leucine Dehydrogenase, chain A, domain 1"/>
    <property type="match status" value="1"/>
</dbReference>
<feature type="binding site" evidence="8">
    <location>
        <position position="217"/>
    </location>
    <ligand>
        <name>shikimate</name>
        <dbReference type="ChEBI" id="CHEBI:36208"/>
    </ligand>
</feature>
<feature type="binding site" evidence="8">
    <location>
        <begin position="15"/>
        <end position="17"/>
    </location>
    <ligand>
        <name>shikimate</name>
        <dbReference type="ChEBI" id="CHEBI:36208"/>
    </ligand>
</feature>
<dbReference type="InterPro" id="IPR013708">
    <property type="entry name" value="Shikimate_DH-bd_N"/>
</dbReference>
<evidence type="ECO:0000256" key="1">
    <source>
        <dbReference type="ARBA" id="ARBA00004871"/>
    </source>
</evidence>
<dbReference type="InterPro" id="IPR006151">
    <property type="entry name" value="Shikm_DH/Glu-tRNA_Rdtase"/>
</dbReference>
<evidence type="ECO:0000256" key="5">
    <source>
        <dbReference type="ARBA" id="ARBA00023002"/>
    </source>
</evidence>
<accession>A0ABW8NL55</accession>
<evidence type="ECO:0000259" key="9">
    <source>
        <dbReference type="Pfam" id="PF01488"/>
    </source>
</evidence>
<dbReference type="Gene3D" id="3.40.50.720">
    <property type="entry name" value="NAD(P)-binding Rossmann-like Domain"/>
    <property type="match status" value="1"/>
</dbReference>
<gene>
    <name evidence="8 12" type="primary">aroE</name>
    <name evidence="12" type="ORF">WG929_14335</name>
</gene>
<dbReference type="Pfam" id="PF18317">
    <property type="entry name" value="SDH_C"/>
    <property type="match status" value="1"/>
</dbReference>
<feature type="binding site" evidence="8">
    <location>
        <position position="246"/>
    </location>
    <ligand>
        <name>shikimate</name>
        <dbReference type="ChEBI" id="CHEBI:36208"/>
    </ligand>
</feature>
<protein>
    <recommendedName>
        <fullName evidence="2 8">Shikimate dehydrogenase (NADP(+))</fullName>
        <shortName evidence="8">SDH</shortName>
        <ecNumber evidence="2 8">1.1.1.25</ecNumber>
    </recommendedName>
</protein>
<dbReference type="Pfam" id="PF08501">
    <property type="entry name" value="Shikimate_dh_N"/>
    <property type="match status" value="1"/>
</dbReference>
<dbReference type="EMBL" id="JBBKTX010000018">
    <property type="protein sequence ID" value="MFK4753591.1"/>
    <property type="molecule type" value="Genomic_DNA"/>
</dbReference>
<dbReference type="InterPro" id="IPR046346">
    <property type="entry name" value="Aminoacid_DH-like_N_sf"/>
</dbReference>
<evidence type="ECO:0000256" key="6">
    <source>
        <dbReference type="ARBA" id="ARBA00023141"/>
    </source>
</evidence>
<feature type="binding site" evidence="8">
    <location>
        <position position="239"/>
    </location>
    <ligand>
        <name>NADP(+)</name>
        <dbReference type="ChEBI" id="CHEBI:58349"/>
    </ligand>
</feature>
<dbReference type="PANTHER" id="PTHR21089">
    <property type="entry name" value="SHIKIMATE DEHYDROGENASE"/>
    <property type="match status" value="1"/>
</dbReference>
<keyword evidence="4 8" id="KW-0521">NADP</keyword>
<comment type="subunit">
    <text evidence="8">Homodimer.</text>
</comment>
<evidence type="ECO:0000256" key="4">
    <source>
        <dbReference type="ARBA" id="ARBA00022857"/>
    </source>
</evidence>
<keyword evidence="5 8" id="KW-0560">Oxidoreductase</keyword>
<feature type="binding site" evidence="8">
    <location>
        <position position="215"/>
    </location>
    <ligand>
        <name>NADP(+)</name>
        <dbReference type="ChEBI" id="CHEBI:58349"/>
    </ligand>
</feature>
<feature type="active site" description="Proton acceptor" evidence="8">
    <location>
        <position position="67"/>
    </location>
</feature>
<comment type="function">
    <text evidence="8">Involved in the biosynthesis of the chorismate, which leads to the biosynthesis of aromatic amino acids. Catalyzes the reversible NADPH linked reduction of 3-dehydroshikimate (DHSA) to yield shikimate (SA).</text>
</comment>
<comment type="caution">
    <text evidence="12">The sequence shown here is derived from an EMBL/GenBank/DDBJ whole genome shotgun (WGS) entry which is preliminary data.</text>
</comment>
<evidence type="ECO:0000256" key="7">
    <source>
        <dbReference type="ARBA" id="ARBA00049442"/>
    </source>
</evidence>
<dbReference type="CDD" id="cd01065">
    <property type="entry name" value="NAD_bind_Shikimate_DH"/>
    <property type="match status" value="1"/>
</dbReference>
<feature type="binding site" evidence="8">
    <location>
        <begin position="152"/>
        <end position="157"/>
    </location>
    <ligand>
        <name>NADP(+)</name>
        <dbReference type="ChEBI" id="CHEBI:58349"/>
    </ligand>
</feature>
<reference evidence="12 13" key="1">
    <citation type="submission" date="2024-03" db="EMBL/GenBank/DDBJ databases">
        <title>High-quality draft genome sequence of Oceanobacter sp. wDCs-4.</title>
        <authorList>
            <person name="Dong C."/>
        </authorList>
    </citation>
    <scope>NUCLEOTIDE SEQUENCE [LARGE SCALE GENOMIC DNA]</scope>
    <source>
        <strain evidence="13">wDCs-4</strain>
    </source>
</reference>
<dbReference type="GO" id="GO:0004764">
    <property type="term" value="F:shikimate 3-dehydrogenase (NADP+) activity"/>
    <property type="evidence" value="ECO:0007669"/>
    <property type="project" value="UniProtKB-EC"/>
</dbReference>